<evidence type="ECO:0000256" key="1">
    <source>
        <dbReference type="ARBA" id="ARBA00008853"/>
    </source>
</evidence>
<dbReference type="GO" id="GO:0004341">
    <property type="term" value="F:gluconolactonase activity"/>
    <property type="evidence" value="ECO:0007669"/>
    <property type="project" value="TreeGrafter"/>
</dbReference>
<feature type="active site" description="Proton donor/acceptor" evidence="2">
    <location>
        <position position="190"/>
    </location>
</feature>
<gene>
    <name evidence="5" type="ORF">SAMN05443144_11565</name>
</gene>
<proteinExistence type="inferred from homology"/>
<dbReference type="InterPro" id="IPR013658">
    <property type="entry name" value="SGL"/>
</dbReference>
<dbReference type="InterPro" id="IPR011042">
    <property type="entry name" value="6-blade_b-propeller_TolB-like"/>
</dbReference>
<dbReference type="PANTHER" id="PTHR10907:SF47">
    <property type="entry name" value="REGUCALCIN"/>
    <property type="match status" value="1"/>
</dbReference>
<protein>
    <submittedName>
        <fullName evidence="5">Sugar lactone lactonase YvrE</fullName>
    </submittedName>
</protein>
<dbReference type="AlphaFoldDB" id="A0A1M5FL53"/>
<dbReference type="Proteomes" id="UP000184041">
    <property type="component" value="Unassembled WGS sequence"/>
</dbReference>
<sequence length="284" mass="31700">MEYQHDATLGEGPVWDEREGRLYWVDILSGTLFRYDPLTNRNRAHDVGEHLGAIGLRREGGLVMALQSGFAFYDPADRQITPITDPEADRTGTRFNDGKSDPSGRFWAGTLSYELEKGAGSLYSLDQNLEVEVRLQDLTISNGMAWSEDRFFFIDTPTRQVMAFAYDQESGDIANPEVLRTVDEEEGYPDGMTIDREGALWVALYGGNKVIRIDPASGQTLFEVHLPVPQVTSCTFGGSEFRELYITTAREHMSSKEIQRWPLSGSLFKASVPFAGSPAHRFGG</sequence>
<feature type="domain" description="SMP-30/Gluconolactonase/LRE-like region" evidence="4">
    <location>
        <begin position="9"/>
        <end position="250"/>
    </location>
</feature>
<dbReference type="GO" id="GO:0019853">
    <property type="term" value="P:L-ascorbic acid biosynthetic process"/>
    <property type="evidence" value="ECO:0007669"/>
    <property type="project" value="TreeGrafter"/>
</dbReference>
<dbReference type="PANTHER" id="PTHR10907">
    <property type="entry name" value="REGUCALCIN"/>
    <property type="match status" value="1"/>
</dbReference>
<accession>A0A1M5FL53</accession>
<reference evidence="5 6" key="1">
    <citation type="submission" date="2016-11" db="EMBL/GenBank/DDBJ databases">
        <authorList>
            <person name="Jaros S."/>
            <person name="Januszkiewicz K."/>
            <person name="Wedrychowicz H."/>
        </authorList>
    </citation>
    <scope>NUCLEOTIDE SEQUENCE [LARGE SCALE GENOMIC DNA]</scope>
    <source>
        <strain evidence="5 6">DSM 21986</strain>
    </source>
</reference>
<name>A0A1M5FL53_9BACT</name>
<dbReference type="Gene3D" id="2.120.10.30">
    <property type="entry name" value="TolB, C-terminal domain"/>
    <property type="match status" value="1"/>
</dbReference>
<dbReference type="EMBL" id="FQUS01000015">
    <property type="protein sequence ID" value="SHF92223.1"/>
    <property type="molecule type" value="Genomic_DNA"/>
</dbReference>
<keyword evidence="3" id="KW-0862">Zinc</keyword>
<evidence type="ECO:0000259" key="4">
    <source>
        <dbReference type="Pfam" id="PF08450"/>
    </source>
</evidence>
<feature type="binding site" evidence="3">
    <location>
        <position position="142"/>
    </location>
    <ligand>
        <name>a divalent metal cation</name>
        <dbReference type="ChEBI" id="CHEBI:60240"/>
    </ligand>
</feature>
<dbReference type="STRING" id="1194090.SAMN05443144_11565"/>
<feature type="binding site" evidence="3">
    <location>
        <position position="96"/>
    </location>
    <ligand>
        <name>substrate</name>
    </ligand>
</feature>
<evidence type="ECO:0000313" key="5">
    <source>
        <dbReference type="EMBL" id="SHF92223.1"/>
    </source>
</evidence>
<comment type="cofactor">
    <cofactor evidence="3">
        <name>Zn(2+)</name>
        <dbReference type="ChEBI" id="CHEBI:29105"/>
    </cofactor>
    <text evidence="3">Binds 1 divalent metal cation per subunit.</text>
</comment>
<dbReference type="Pfam" id="PF08450">
    <property type="entry name" value="SGL"/>
    <property type="match status" value="1"/>
</dbReference>
<feature type="binding site" evidence="3">
    <location>
        <position position="11"/>
    </location>
    <ligand>
        <name>a divalent metal cation</name>
        <dbReference type="ChEBI" id="CHEBI:60240"/>
    </ligand>
</feature>
<comment type="similarity">
    <text evidence="1">Belongs to the SMP-30/CGR1 family.</text>
</comment>
<dbReference type="PRINTS" id="PR01790">
    <property type="entry name" value="SMP30FAMILY"/>
</dbReference>
<keyword evidence="6" id="KW-1185">Reference proteome</keyword>
<organism evidence="5 6">
    <name type="scientific">Fodinibius roseus</name>
    <dbReference type="NCBI Taxonomy" id="1194090"/>
    <lineage>
        <taxon>Bacteria</taxon>
        <taxon>Pseudomonadati</taxon>
        <taxon>Balneolota</taxon>
        <taxon>Balneolia</taxon>
        <taxon>Balneolales</taxon>
        <taxon>Balneolaceae</taxon>
        <taxon>Fodinibius</taxon>
    </lineage>
</organism>
<feature type="binding site" evidence="3">
    <location>
        <position position="94"/>
    </location>
    <ligand>
        <name>substrate</name>
    </ligand>
</feature>
<keyword evidence="3" id="KW-0479">Metal-binding</keyword>
<evidence type="ECO:0000256" key="3">
    <source>
        <dbReference type="PIRSR" id="PIRSR605511-2"/>
    </source>
</evidence>
<dbReference type="InterPro" id="IPR005511">
    <property type="entry name" value="SMP-30"/>
</dbReference>
<evidence type="ECO:0000313" key="6">
    <source>
        <dbReference type="Proteomes" id="UP000184041"/>
    </source>
</evidence>
<feature type="binding site" evidence="3">
    <location>
        <position position="114"/>
    </location>
    <ligand>
        <name>substrate</name>
    </ligand>
</feature>
<evidence type="ECO:0000256" key="2">
    <source>
        <dbReference type="PIRSR" id="PIRSR605511-1"/>
    </source>
</evidence>
<dbReference type="SUPFAM" id="SSF63829">
    <property type="entry name" value="Calcium-dependent phosphotriesterase"/>
    <property type="match status" value="1"/>
</dbReference>
<feature type="binding site" evidence="3">
    <location>
        <position position="190"/>
    </location>
    <ligand>
        <name>a divalent metal cation</name>
        <dbReference type="ChEBI" id="CHEBI:60240"/>
    </ligand>
</feature>
<dbReference type="GO" id="GO:0005509">
    <property type="term" value="F:calcium ion binding"/>
    <property type="evidence" value="ECO:0007669"/>
    <property type="project" value="TreeGrafter"/>
</dbReference>